<sequence>MTTYSQKLAPTCFTTSPSCLAENLREIAVMLEVRSPFIRSAERHYTTGSRDEPLKVISGISR</sequence>
<proteinExistence type="predicted"/>
<protein>
    <submittedName>
        <fullName evidence="1">Uncharacterized protein</fullName>
    </submittedName>
</protein>
<evidence type="ECO:0000313" key="2">
    <source>
        <dbReference type="Proteomes" id="UP000232062"/>
    </source>
</evidence>
<evidence type="ECO:0000313" key="1">
    <source>
        <dbReference type="EMBL" id="PJZ04095.1"/>
    </source>
</evidence>
<dbReference type="EMBL" id="PIQI01000025">
    <property type="protein sequence ID" value="PJZ04095.1"/>
    <property type="molecule type" value="Genomic_DNA"/>
</dbReference>
<comment type="caution">
    <text evidence="1">The sequence shown here is derived from an EMBL/GenBank/DDBJ whole genome shotgun (WGS) entry which is preliminary data.</text>
</comment>
<organism evidence="1 2">
    <name type="scientific">Pantoea rodasii</name>
    <dbReference type="NCBI Taxonomy" id="1076549"/>
    <lineage>
        <taxon>Bacteria</taxon>
        <taxon>Pseudomonadati</taxon>
        <taxon>Pseudomonadota</taxon>
        <taxon>Gammaproteobacteria</taxon>
        <taxon>Enterobacterales</taxon>
        <taxon>Erwiniaceae</taxon>
        <taxon>Pantoea</taxon>
    </lineage>
</organism>
<dbReference type="Proteomes" id="UP000232062">
    <property type="component" value="Unassembled WGS sequence"/>
</dbReference>
<gene>
    <name evidence="1" type="ORF">PRCB_17600</name>
</gene>
<reference evidence="1 2" key="1">
    <citation type="submission" date="2017-11" db="EMBL/GenBank/DDBJ databases">
        <title>The genome sequence of Pantoea rodasii DSM 26611.</title>
        <authorList>
            <person name="Gao J."/>
            <person name="Mao X."/>
            <person name="Sun J."/>
        </authorList>
    </citation>
    <scope>NUCLEOTIDE SEQUENCE [LARGE SCALE GENOMIC DNA]</scope>
    <source>
        <strain evidence="1 2">DSM 26611</strain>
    </source>
</reference>
<keyword evidence="2" id="KW-1185">Reference proteome</keyword>
<dbReference type="AlphaFoldDB" id="A0A2M9W994"/>
<accession>A0A2M9W994</accession>
<name>A0A2M9W994_9GAMM</name>